<evidence type="ECO:0000313" key="2">
    <source>
        <dbReference type="EMBL" id="EFM26205.1"/>
    </source>
</evidence>
<feature type="transmembrane region" description="Helical" evidence="1">
    <location>
        <begin position="153"/>
        <end position="171"/>
    </location>
</feature>
<name>E0NJ86_9FIRM</name>
<organism evidence="2 3">
    <name type="scientific">Peptoniphilus duerdenii ATCC BAA-1640</name>
    <dbReference type="NCBI Taxonomy" id="862517"/>
    <lineage>
        <taxon>Bacteria</taxon>
        <taxon>Bacillati</taxon>
        <taxon>Bacillota</taxon>
        <taxon>Tissierellia</taxon>
        <taxon>Tissierellales</taxon>
        <taxon>Peptoniphilaceae</taxon>
        <taxon>Peptoniphilus</taxon>
    </lineage>
</organism>
<sequence>MDIIKVLKLDLLSVRPYLTIKNLIILTALGTFYGVLSKNSFTVLAIAQMFAMLFSGYPFLVGEESGIDPLYKLFGIKSKDVVIGRYLLAAIFVGVMIIVGVMLALIIAKIWPMENGRQGLLLAALVTGAVSLFIIFIEYPIYFKHGYKKGKTLAMIPFLLVGIAGLIGTFFGEQFKTVLRMVFMNKTVSAMVALVIWAFVILLSFQLSKKFYSERDF</sequence>
<feature type="transmembrane region" description="Helical" evidence="1">
    <location>
        <begin position="82"/>
        <end position="108"/>
    </location>
</feature>
<dbReference type="RefSeq" id="WP_008901061.1">
    <property type="nucleotide sequence ID" value="NZ_GL397071.1"/>
</dbReference>
<keyword evidence="1" id="KW-0472">Membrane</keyword>
<dbReference type="HOGENOM" id="CLU_107505_0_0_9"/>
<gene>
    <name evidence="2" type="ORF">HMPREF9225_0225</name>
</gene>
<dbReference type="AlphaFoldDB" id="E0NJ86"/>
<feature type="transmembrane region" description="Helical" evidence="1">
    <location>
        <begin position="41"/>
        <end position="61"/>
    </location>
</feature>
<evidence type="ECO:0000256" key="1">
    <source>
        <dbReference type="SAM" id="Phobius"/>
    </source>
</evidence>
<keyword evidence="3" id="KW-1185">Reference proteome</keyword>
<dbReference type="EMBL" id="AEEH01000014">
    <property type="protein sequence ID" value="EFM26205.1"/>
    <property type="molecule type" value="Genomic_DNA"/>
</dbReference>
<evidence type="ECO:0000313" key="3">
    <source>
        <dbReference type="Proteomes" id="UP000003280"/>
    </source>
</evidence>
<reference evidence="2 3" key="1">
    <citation type="submission" date="2010-07" db="EMBL/GenBank/DDBJ databases">
        <authorList>
            <person name="Muzny D."/>
            <person name="Qin X."/>
            <person name="Deng J."/>
            <person name="Jiang H."/>
            <person name="Liu Y."/>
            <person name="Qu J."/>
            <person name="Song X.-Z."/>
            <person name="Zhang L."/>
            <person name="Thornton R."/>
            <person name="Coyle M."/>
            <person name="Francisco L."/>
            <person name="Jackson L."/>
            <person name="Javaid M."/>
            <person name="Korchina V."/>
            <person name="Kovar C."/>
            <person name="Mata R."/>
            <person name="Mathew T."/>
            <person name="Ngo R."/>
            <person name="Nguyen L."/>
            <person name="Nguyen N."/>
            <person name="Okwuonu G."/>
            <person name="Ongeri F."/>
            <person name="Pham C."/>
            <person name="Simmons D."/>
            <person name="Wilczek-Boney K."/>
            <person name="Hale W."/>
            <person name="Jakkamsetti A."/>
            <person name="Pham P."/>
            <person name="Ruth R."/>
            <person name="San Lucas F."/>
            <person name="Warren J."/>
            <person name="Zhang J."/>
            <person name="Zhao Z."/>
            <person name="Zhou C."/>
            <person name="Zhu D."/>
            <person name="Lee S."/>
            <person name="Bess C."/>
            <person name="Blankenburg K."/>
            <person name="Forbes L."/>
            <person name="Fu Q."/>
            <person name="Gubbala S."/>
            <person name="Hirani K."/>
            <person name="Jayaseelan J.C."/>
            <person name="Lara F."/>
            <person name="Munidasa M."/>
            <person name="Palculict T."/>
            <person name="Patil S."/>
            <person name="Pu L.-L."/>
            <person name="Saada N."/>
            <person name="Tang L."/>
            <person name="Weissenberger G."/>
            <person name="Zhu Y."/>
            <person name="Hemphill L."/>
            <person name="Shang Y."/>
            <person name="Youmans B."/>
            <person name="Ayvaz T."/>
            <person name="Ross M."/>
            <person name="Santibanez J."/>
            <person name="Aqrawi P."/>
            <person name="Gross S."/>
            <person name="Joshi V."/>
            <person name="Fowler G."/>
            <person name="Nazareth L."/>
            <person name="Reid J."/>
            <person name="Worley K."/>
            <person name="Petrosino J."/>
            <person name="Highlander S."/>
            <person name="Gibbs R."/>
        </authorList>
    </citation>
    <scope>NUCLEOTIDE SEQUENCE [LARGE SCALE GENOMIC DNA]</scope>
    <source>
        <strain evidence="2 3">ATCC BAA-1640</strain>
    </source>
</reference>
<dbReference type="InterPro" id="IPR025699">
    <property type="entry name" value="ABC2_memb-like"/>
</dbReference>
<dbReference type="OrthoDB" id="1696644at2"/>
<evidence type="ECO:0008006" key="4">
    <source>
        <dbReference type="Google" id="ProtNLM"/>
    </source>
</evidence>
<accession>E0NJ86</accession>
<feature type="transmembrane region" description="Helical" evidence="1">
    <location>
        <begin position="12"/>
        <end position="35"/>
    </location>
</feature>
<keyword evidence="1" id="KW-0812">Transmembrane</keyword>
<dbReference type="Proteomes" id="UP000003280">
    <property type="component" value="Unassembled WGS sequence"/>
</dbReference>
<feature type="transmembrane region" description="Helical" evidence="1">
    <location>
        <begin position="183"/>
        <end position="205"/>
    </location>
</feature>
<dbReference type="Pfam" id="PF13346">
    <property type="entry name" value="ABC2_membrane_5"/>
    <property type="match status" value="1"/>
</dbReference>
<proteinExistence type="predicted"/>
<keyword evidence="1" id="KW-1133">Transmembrane helix</keyword>
<dbReference type="eggNOG" id="ENOG5030ZRV">
    <property type="taxonomic scope" value="Bacteria"/>
</dbReference>
<comment type="caution">
    <text evidence="2">The sequence shown here is derived from an EMBL/GenBank/DDBJ whole genome shotgun (WGS) entry which is preliminary data.</text>
</comment>
<protein>
    <recommendedName>
        <fullName evidence="4">ABC-2 transporter permease</fullName>
    </recommendedName>
</protein>
<dbReference type="STRING" id="862517.HMPREF9225_0225"/>
<feature type="transmembrane region" description="Helical" evidence="1">
    <location>
        <begin position="120"/>
        <end position="141"/>
    </location>
</feature>